<dbReference type="Pfam" id="PF00319">
    <property type="entry name" value="SRF-TF"/>
    <property type="match status" value="1"/>
</dbReference>
<keyword evidence="4" id="KW-0804">Transcription</keyword>
<evidence type="ECO:0000256" key="6">
    <source>
        <dbReference type="SAM" id="Coils"/>
    </source>
</evidence>
<evidence type="ECO:0000256" key="3">
    <source>
        <dbReference type="ARBA" id="ARBA00023125"/>
    </source>
</evidence>
<dbReference type="SUPFAM" id="SSF55455">
    <property type="entry name" value="SRF-like"/>
    <property type="match status" value="1"/>
</dbReference>
<dbReference type="Proteomes" id="UP001161247">
    <property type="component" value="Chromosome 2"/>
</dbReference>
<dbReference type="Gene3D" id="3.40.1810.10">
    <property type="entry name" value="Transcription factor, MADS-box"/>
    <property type="match status" value="1"/>
</dbReference>
<evidence type="ECO:0000256" key="1">
    <source>
        <dbReference type="ARBA" id="ARBA00004123"/>
    </source>
</evidence>
<evidence type="ECO:0000256" key="4">
    <source>
        <dbReference type="ARBA" id="ARBA00023163"/>
    </source>
</evidence>
<dbReference type="GO" id="GO:0005634">
    <property type="term" value="C:nucleus"/>
    <property type="evidence" value="ECO:0007669"/>
    <property type="project" value="UniProtKB-SubCell"/>
</dbReference>
<dbReference type="PROSITE" id="PS51297">
    <property type="entry name" value="K_BOX"/>
    <property type="match status" value="1"/>
</dbReference>
<proteinExistence type="predicted"/>
<dbReference type="PROSITE" id="PS50066">
    <property type="entry name" value="MADS_BOX_2"/>
    <property type="match status" value="1"/>
</dbReference>
<evidence type="ECO:0000259" key="8">
    <source>
        <dbReference type="PROSITE" id="PS51297"/>
    </source>
</evidence>
<evidence type="ECO:0000256" key="2">
    <source>
        <dbReference type="ARBA" id="ARBA00023015"/>
    </source>
</evidence>
<dbReference type="CDD" id="cd00265">
    <property type="entry name" value="MADS_MEF2_like"/>
    <property type="match status" value="1"/>
</dbReference>
<comment type="subcellular location">
    <subcellularLocation>
        <location evidence="1">Nucleus</location>
    </subcellularLocation>
</comment>
<dbReference type="Pfam" id="PF01486">
    <property type="entry name" value="K-box"/>
    <property type="match status" value="1"/>
</dbReference>
<dbReference type="PRINTS" id="PR00404">
    <property type="entry name" value="MADSDOMAIN"/>
</dbReference>
<dbReference type="AlphaFoldDB" id="A0AAV1CMR8"/>
<keyword evidence="2" id="KW-0805">Transcription regulation</keyword>
<name>A0AAV1CMR8_OLDCO</name>
<keyword evidence="3" id="KW-0238">DNA-binding</keyword>
<dbReference type="InterPro" id="IPR002487">
    <property type="entry name" value="TF_Kbox"/>
</dbReference>
<protein>
    <submittedName>
        <fullName evidence="9">OLC1v1031875C3</fullName>
    </submittedName>
</protein>
<dbReference type="InterPro" id="IPR033896">
    <property type="entry name" value="MEF2-like_N"/>
</dbReference>
<accession>A0AAV1CMR8</accession>
<dbReference type="InterPro" id="IPR036879">
    <property type="entry name" value="TF_MADSbox_sf"/>
</dbReference>
<keyword evidence="6" id="KW-0175">Coiled coil</keyword>
<dbReference type="GO" id="GO:0000977">
    <property type="term" value="F:RNA polymerase II transcription regulatory region sequence-specific DNA binding"/>
    <property type="evidence" value="ECO:0007669"/>
    <property type="project" value="InterPro"/>
</dbReference>
<keyword evidence="5" id="KW-0539">Nucleus</keyword>
<feature type="domain" description="K-box" evidence="8">
    <location>
        <begin position="87"/>
        <end position="178"/>
    </location>
</feature>
<dbReference type="InterPro" id="IPR050142">
    <property type="entry name" value="MADS-box/MEF2_TF"/>
</dbReference>
<evidence type="ECO:0000313" key="10">
    <source>
        <dbReference type="Proteomes" id="UP001161247"/>
    </source>
</evidence>
<dbReference type="InterPro" id="IPR002100">
    <property type="entry name" value="TF_MADSbox"/>
</dbReference>
<reference evidence="9" key="1">
    <citation type="submission" date="2023-03" db="EMBL/GenBank/DDBJ databases">
        <authorList>
            <person name="Julca I."/>
        </authorList>
    </citation>
    <scope>NUCLEOTIDE SEQUENCE</scope>
</reference>
<organism evidence="9 10">
    <name type="scientific">Oldenlandia corymbosa var. corymbosa</name>
    <dbReference type="NCBI Taxonomy" id="529605"/>
    <lineage>
        <taxon>Eukaryota</taxon>
        <taxon>Viridiplantae</taxon>
        <taxon>Streptophyta</taxon>
        <taxon>Embryophyta</taxon>
        <taxon>Tracheophyta</taxon>
        <taxon>Spermatophyta</taxon>
        <taxon>Magnoliopsida</taxon>
        <taxon>eudicotyledons</taxon>
        <taxon>Gunneridae</taxon>
        <taxon>Pentapetalae</taxon>
        <taxon>asterids</taxon>
        <taxon>lamiids</taxon>
        <taxon>Gentianales</taxon>
        <taxon>Rubiaceae</taxon>
        <taxon>Rubioideae</taxon>
        <taxon>Spermacoceae</taxon>
        <taxon>Hedyotis-Oldenlandia complex</taxon>
        <taxon>Oldenlandia</taxon>
    </lineage>
</organism>
<evidence type="ECO:0000313" key="9">
    <source>
        <dbReference type="EMBL" id="CAI9095847.1"/>
    </source>
</evidence>
<dbReference type="GO" id="GO:0045944">
    <property type="term" value="P:positive regulation of transcription by RNA polymerase II"/>
    <property type="evidence" value="ECO:0007669"/>
    <property type="project" value="InterPro"/>
</dbReference>
<evidence type="ECO:0000259" key="7">
    <source>
        <dbReference type="PROSITE" id="PS50066"/>
    </source>
</evidence>
<dbReference type="GO" id="GO:0046983">
    <property type="term" value="F:protein dimerization activity"/>
    <property type="evidence" value="ECO:0007669"/>
    <property type="project" value="InterPro"/>
</dbReference>
<feature type="coiled-coil region" evidence="6">
    <location>
        <begin position="125"/>
        <end position="174"/>
    </location>
</feature>
<gene>
    <name evidence="9" type="ORF">OLC1_LOCUS6733</name>
</gene>
<feature type="domain" description="MADS-box" evidence="7">
    <location>
        <begin position="1"/>
        <end position="61"/>
    </location>
</feature>
<keyword evidence="10" id="KW-1185">Reference proteome</keyword>
<dbReference type="SMART" id="SM00432">
    <property type="entry name" value="MADS"/>
    <property type="match status" value="1"/>
</dbReference>
<sequence length="212" mass="23785">MGRRKMVIKKIEDRTSRHVTFSKRRTGLMKKAKDFSVLCDVDVAVVIFSGSGKLYDFCSSSAGMDGIVTRYHSSKQLEGEECSEAIQENTRDSGGEGTLTIGKLLENFERVLEEPDIDKLSLNGLAQLEEQLQDALSQTRSKKAQIPMQSVAGLIEMEKKLREQNKDLQDQLNGARNPPNLKNNGVTLEFRNLADGEMILRRQQQQVALNLL</sequence>
<dbReference type="EMBL" id="OX459119">
    <property type="protein sequence ID" value="CAI9095847.1"/>
    <property type="molecule type" value="Genomic_DNA"/>
</dbReference>
<dbReference type="GO" id="GO:0003700">
    <property type="term" value="F:DNA-binding transcription factor activity"/>
    <property type="evidence" value="ECO:0007669"/>
    <property type="project" value="InterPro"/>
</dbReference>
<evidence type="ECO:0000256" key="5">
    <source>
        <dbReference type="ARBA" id="ARBA00023242"/>
    </source>
</evidence>
<dbReference type="PANTHER" id="PTHR48019">
    <property type="entry name" value="SERUM RESPONSE FACTOR HOMOLOG"/>
    <property type="match status" value="1"/>
</dbReference>